<name>A0AAW1IH03_SAPOF</name>
<dbReference type="Proteomes" id="UP001443914">
    <property type="component" value="Unassembled WGS sequence"/>
</dbReference>
<sequence>MEQNQNNSKIITVYPPLVNYVYPPLNNYAYPPLNNGDIMATNYFHSLTSKPYYYFTPHCNNPFGYYPPNPHYAYNTSICILPSYNNNNNNNNVIIRPAVLQETGCADYIQGTGDYNGNAGNSEEHLEARRGNQETFDPRIINILEPFRQLYSEREETLKTIFPGIYSKLSEFFKKVNSLMLEHVQLKGQKSTKCTLKRSLSLGDESNCKIERFKVKPIDSEDTLTMSIRNDGNL</sequence>
<proteinExistence type="predicted"/>
<protein>
    <submittedName>
        <fullName evidence="1">Uncharacterized protein</fullName>
    </submittedName>
</protein>
<evidence type="ECO:0000313" key="2">
    <source>
        <dbReference type="Proteomes" id="UP001443914"/>
    </source>
</evidence>
<dbReference type="PANTHER" id="PTHR37725">
    <property type="match status" value="1"/>
</dbReference>
<dbReference type="EMBL" id="JBDFQZ010000009">
    <property type="protein sequence ID" value="KAK9689065.1"/>
    <property type="molecule type" value="Genomic_DNA"/>
</dbReference>
<keyword evidence="2" id="KW-1185">Reference proteome</keyword>
<evidence type="ECO:0000313" key="1">
    <source>
        <dbReference type="EMBL" id="KAK9689065.1"/>
    </source>
</evidence>
<accession>A0AAW1IH03</accession>
<comment type="caution">
    <text evidence="1">The sequence shown here is derived from an EMBL/GenBank/DDBJ whole genome shotgun (WGS) entry which is preliminary data.</text>
</comment>
<dbReference type="PANTHER" id="PTHR37725:SF1">
    <property type="match status" value="1"/>
</dbReference>
<reference evidence="1" key="1">
    <citation type="submission" date="2024-03" db="EMBL/GenBank/DDBJ databases">
        <title>WGS assembly of Saponaria officinalis var. Norfolk2.</title>
        <authorList>
            <person name="Jenkins J."/>
            <person name="Shu S."/>
            <person name="Grimwood J."/>
            <person name="Barry K."/>
            <person name="Goodstein D."/>
            <person name="Schmutz J."/>
            <person name="Leebens-Mack J."/>
            <person name="Osbourn A."/>
        </authorList>
    </citation>
    <scope>NUCLEOTIDE SEQUENCE [LARGE SCALE GENOMIC DNA]</scope>
    <source>
        <strain evidence="1">JIC</strain>
    </source>
</reference>
<gene>
    <name evidence="1" type="ORF">RND81_09G032900</name>
</gene>
<organism evidence="1 2">
    <name type="scientific">Saponaria officinalis</name>
    <name type="common">Common soapwort</name>
    <name type="synonym">Lychnis saponaria</name>
    <dbReference type="NCBI Taxonomy" id="3572"/>
    <lineage>
        <taxon>Eukaryota</taxon>
        <taxon>Viridiplantae</taxon>
        <taxon>Streptophyta</taxon>
        <taxon>Embryophyta</taxon>
        <taxon>Tracheophyta</taxon>
        <taxon>Spermatophyta</taxon>
        <taxon>Magnoliopsida</taxon>
        <taxon>eudicotyledons</taxon>
        <taxon>Gunneridae</taxon>
        <taxon>Pentapetalae</taxon>
        <taxon>Caryophyllales</taxon>
        <taxon>Caryophyllaceae</taxon>
        <taxon>Caryophylleae</taxon>
        <taxon>Saponaria</taxon>
    </lineage>
</organism>
<dbReference type="AlphaFoldDB" id="A0AAW1IH03"/>